<proteinExistence type="inferred from homology"/>
<sequence length="491" mass="56905">MDSDYDFPLGDQKHYPHFDAPISRRKIRQMLRDFEAGPDRAFYPFFRYEQSWQPYRLDGEPKPERKTREIRYGARRDAYIFAFYRRKLARLYEARLAELGIAGCPIAYRQVRNGNGGGKCNIDFAKDAFDEIDRLGDCVAVALDIRKYFERLDHGRIKRVWCDLLGVEELPDDHYAVYRNITRYRTVDQREVFRRLGFFGPKFVNGQWIEGFLRPYRDVPKKLCSRQEFEEKICGKGPGAAPSLVVVNPNEYGIPQGAPISDLIANFYLMEFDTVMAAYARERRGTYMRYSDDILMILPGGRSEADAAIAFAVDEMRRHGPKLEIKEQKTCVALFRQAGDRLDFEHIPQNPDEPNKNGFEYLGFRYDGRRVYVRDSTISGFYRKVATAANSEAAKLVAANPTRGAAELIGAFDFSLFSQRFARVKRTKLTDDYRSWTFYTYLKRASRTFGLKGDRILRQASGFPEFVRSRVEEAITSRVAKRPEPKTEKAV</sequence>
<dbReference type="Pfam" id="PF00078">
    <property type="entry name" value="RVT_1"/>
    <property type="match status" value="1"/>
</dbReference>
<comment type="similarity">
    <text evidence="1">Belongs to the bacterial reverse transcriptase family.</text>
</comment>
<evidence type="ECO:0000313" key="3">
    <source>
        <dbReference type="EMBL" id="PJK30664.1"/>
    </source>
</evidence>
<evidence type="ECO:0000313" key="4">
    <source>
        <dbReference type="Proteomes" id="UP000229498"/>
    </source>
</evidence>
<keyword evidence="4" id="KW-1185">Reference proteome</keyword>
<dbReference type="Proteomes" id="UP000229498">
    <property type="component" value="Unassembled WGS sequence"/>
</dbReference>
<dbReference type="PANTHER" id="PTHR34047:SF8">
    <property type="entry name" value="PROTEIN YKFC"/>
    <property type="match status" value="1"/>
</dbReference>
<dbReference type="AlphaFoldDB" id="A0A2M9G4N9"/>
<dbReference type="RefSeq" id="WP_109792173.1">
    <property type="nucleotide sequence ID" value="NZ_PHIG01000023.1"/>
</dbReference>
<dbReference type="SUPFAM" id="SSF56672">
    <property type="entry name" value="DNA/RNA polymerases"/>
    <property type="match status" value="1"/>
</dbReference>
<dbReference type="PROSITE" id="PS50878">
    <property type="entry name" value="RT_POL"/>
    <property type="match status" value="1"/>
</dbReference>
<evidence type="ECO:0000259" key="2">
    <source>
        <dbReference type="PROSITE" id="PS50878"/>
    </source>
</evidence>
<dbReference type="InterPro" id="IPR043502">
    <property type="entry name" value="DNA/RNA_pol_sf"/>
</dbReference>
<feature type="domain" description="Reverse transcriptase" evidence="2">
    <location>
        <begin position="41"/>
        <end position="366"/>
    </location>
</feature>
<dbReference type="EMBL" id="PHIG01000023">
    <property type="protein sequence ID" value="PJK30664.1"/>
    <property type="molecule type" value="Genomic_DNA"/>
</dbReference>
<gene>
    <name evidence="3" type="ORF">CVT23_05620</name>
</gene>
<accession>A0A2M9G4N9</accession>
<protein>
    <recommendedName>
        <fullName evidence="2">Reverse transcriptase domain-containing protein</fullName>
    </recommendedName>
</protein>
<dbReference type="OrthoDB" id="9793236at2"/>
<dbReference type="InterPro" id="IPR051083">
    <property type="entry name" value="GrpII_Intron_Splice-Mob/Def"/>
</dbReference>
<dbReference type="PANTHER" id="PTHR34047">
    <property type="entry name" value="NUCLEAR INTRON MATURASE 1, MITOCHONDRIAL-RELATED"/>
    <property type="match status" value="1"/>
</dbReference>
<organism evidence="3 4">
    <name type="scientific">Minwuia thermotolerans</name>
    <dbReference type="NCBI Taxonomy" id="2056226"/>
    <lineage>
        <taxon>Bacteria</taxon>
        <taxon>Pseudomonadati</taxon>
        <taxon>Pseudomonadota</taxon>
        <taxon>Alphaproteobacteria</taxon>
        <taxon>Minwuiales</taxon>
        <taxon>Minwuiaceae</taxon>
        <taxon>Minwuia</taxon>
    </lineage>
</organism>
<dbReference type="InterPro" id="IPR000477">
    <property type="entry name" value="RT_dom"/>
</dbReference>
<reference evidence="3 4" key="1">
    <citation type="submission" date="2017-11" db="EMBL/GenBank/DDBJ databases">
        <title>Draft genome sequence of Rhizobiales bacterium SY3-13.</title>
        <authorList>
            <person name="Sun C."/>
        </authorList>
    </citation>
    <scope>NUCLEOTIDE SEQUENCE [LARGE SCALE GENOMIC DNA]</scope>
    <source>
        <strain evidence="3 4">SY3-13</strain>
    </source>
</reference>
<name>A0A2M9G4N9_9PROT</name>
<evidence type="ECO:0000256" key="1">
    <source>
        <dbReference type="ARBA" id="ARBA00034120"/>
    </source>
</evidence>
<comment type="caution">
    <text evidence="3">The sequence shown here is derived from an EMBL/GenBank/DDBJ whole genome shotgun (WGS) entry which is preliminary data.</text>
</comment>